<dbReference type="KEGG" id="bsen:DP114_20475"/>
<sequence>MINRNRLRMSINRYHIRLSLFILTSTLVNLFFTASLKVQAQVNPPGSDIQRGVPPTPTIPTPEKLPRPEDLLPSPPATTPTPTTPEVVPSEFSEKIKVERFVVEGSTVFDEKKFAEVTKDFTNKLITFTELLQAANAITQLYLDAGYVSSGAFIAGNQTFKVEGSIVKIMVVEGKLETIQVRGTRRLNPNYVRSRLAIATGKPLNQKKLVQALQLLQLNPLIKNLSAELGAGSRPGTSILEVRVTEAQTRSVRAILDNNRTPTIGSFQRQVQLNEANLLGLGDGLSISYANTDGSDTWDFSYTLPVNPRNGTLQLNYSTSSTKVIEKPFDILDIDGNSQEYGITFRQPILQTPTQELALGITANHRSSDIGYLEALVGTRIGYPSPGADEDGKTKVSAVRFFQDWTQRSDRQVISARSQFSIGVNVFDATTNAKDPDSEFFAWRGQAQWVRLLAPETFLLVRGNLQLADRALLPSEQIGVGGQATVRGYRQDLLLTDNGFLGSVELQYPILRIPQIPGVLKITPFIDFGTAWNTSSAGRTALEDQTLVSTGLGLLWQSDRLTARFDWGIPLISVSSGEKDSWQENGLYFSIIYTQPF</sequence>
<dbReference type="GO" id="GO:0008320">
    <property type="term" value="F:protein transmembrane transporter activity"/>
    <property type="evidence" value="ECO:0007669"/>
    <property type="project" value="TreeGrafter"/>
</dbReference>
<reference evidence="7 8" key="1">
    <citation type="submission" date="2018-06" db="EMBL/GenBank/DDBJ databases">
        <title>Comparative genomics of Brasilonema spp. strains.</title>
        <authorList>
            <person name="Alvarenga D.O."/>
            <person name="Fiore M.F."/>
            <person name="Varani A.M."/>
        </authorList>
    </citation>
    <scope>NUCLEOTIDE SEQUENCE [LARGE SCALE GENOMIC DNA]</scope>
    <source>
        <strain evidence="7 8">CENA114</strain>
    </source>
</reference>
<keyword evidence="3" id="KW-0998">Cell outer membrane</keyword>
<evidence type="ECO:0000259" key="6">
    <source>
        <dbReference type="Pfam" id="PF08479"/>
    </source>
</evidence>
<dbReference type="Gene3D" id="3.10.20.310">
    <property type="entry name" value="membrane protein fhac"/>
    <property type="match status" value="1"/>
</dbReference>
<feature type="region of interest" description="Disordered" evidence="4">
    <location>
        <begin position="43"/>
        <end position="89"/>
    </location>
</feature>
<dbReference type="InterPro" id="IPR051544">
    <property type="entry name" value="TPS_OM_transporter"/>
</dbReference>
<feature type="domain" description="Polypeptide-transport-associated ShlB-type" evidence="6">
    <location>
        <begin position="97"/>
        <end position="174"/>
    </location>
</feature>
<dbReference type="GO" id="GO:0098046">
    <property type="term" value="C:type V protein secretion system complex"/>
    <property type="evidence" value="ECO:0007669"/>
    <property type="project" value="TreeGrafter"/>
</dbReference>
<dbReference type="GO" id="GO:0046819">
    <property type="term" value="P:protein secretion by the type V secretion system"/>
    <property type="evidence" value="ECO:0007669"/>
    <property type="project" value="TreeGrafter"/>
</dbReference>
<evidence type="ECO:0000313" key="7">
    <source>
        <dbReference type="EMBL" id="QDL12342.1"/>
    </source>
</evidence>
<organism evidence="7 8">
    <name type="scientific">Brasilonema sennae CENA114</name>
    <dbReference type="NCBI Taxonomy" id="415709"/>
    <lineage>
        <taxon>Bacteria</taxon>
        <taxon>Bacillati</taxon>
        <taxon>Cyanobacteriota</taxon>
        <taxon>Cyanophyceae</taxon>
        <taxon>Nostocales</taxon>
        <taxon>Scytonemataceae</taxon>
        <taxon>Brasilonema</taxon>
        <taxon>Bromeliae group (in: Brasilonema)</taxon>
    </lineage>
</organism>
<dbReference type="Pfam" id="PF08479">
    <property type="entry name" value="POTRA_2"/>
    <property type="match status" value="1"/>
</dbReference>
<evidence type="ECO:0000259" key="5">
    <source>
        <dbReference type="Pfam" id="PF03865"/>
    </source>
</evidence>
<keyword evidence="1" id="KW-0472">Membrane</keyword>
<keyword evidence="2" id="KW-0812">Transmembrane</keyword>
<feature type="compositionally biased region" description="Pro residues" evidence="4">
    <location>
        <begin position="73"/>
        <end position="83"/>
    </location>
</feature>
<dbReference type="Pfam" id="PF03865">
    <property type="entry name" value="ShlB"/>
    <property type="match status" value="1"/>
</dbReference>
<dbReference type="PANTHER" id="PTHR34597:SF3">
    <property type="entry name" value="OUTER MEMBRANE TRANSPORTER CDIB"/>
    <property type="match status" value="1"/>
</dbReference>
<gene>
    <name evidence="7" type="ORF">DP114_20475</name>
</gene>
<protein>
    <submittedName>
        <fullName evidence="7">ShlB/FhaC/HecB family hemolysin secretion/activation protein</fullName>
    </submittedName>
</protein>
<evidence type="ECO:0000256" key="4">
    <source>
        <dbReference type="SAM" id="MobiDB-lite"/>
    </source>
</evidence>
<evidence type="ECO:0000256" key="1">
    <source>
        <dbReference type="ARBA" id="ARBA00022452"/>
    </source>
</evidence>
<name>A0A856MP80_9CYAN</name>
<keyword evidence="8" id="KW-1185">Reference proteome</keyword>
<proteinExistence type="predicted"/>
<evidence type="ECO:0000256" key="2">
    <source>
        <dbReference type="ARBA" id="ARBA00022692"/>
    </source>
</evidence>
<evidence type="ECO:0000313" key="8">
    <source>
        <dbReference type="Proteomes" id="UP000503129"/>
    </source>
</evidence>
<evidence type="ECO:0000256" key="3">
    <source>
        <dbReference type="ARBA" id="ARBA00023237"/>
    </source>
</evidence>
<feature type="domain" description="Haemolysin activator HlyB C-terminal" evidence="5">
    <location>
        <begin position="236"/>
        <end position="554"/>
    </location>
</feature>
<dbReference type="InterPro" id="IPR005565">
    <property type="entry name" value="Hemolysn_activator_HlyB_C"/>
</dbReference>
<dbReference type="InterPro" id="IPR013686">
    <property type="entry name" value="Polypept-transport_assoc_ShlB"/>
</dbReference>
<accession>A0A856MP80</accession>
<dbReference type="Gene3D" id="2.40.160.50">
    <property type="entry name" value="membrane protein fhac: a member of the omp85/tpsb transporter family"/>
    <property type="match status" value="1"/>
</dbReference>
<keyword evidence="1" id="KW-1134">Transmembrane beta strand</keyword>
<dbReference type="Proteomes" id="UP000503129">
    <property type="component" value="Chromosome"/>
</dbReference>
<dbReference type="AlphaFoldDB" id="A0A856MP80"/>
<dbReference type="PANTHER" id="PTHR34597">
    <property type="entry name" value="SLR1661 PROTEIN"/>
    <property type="match status" value="1"/>
</dbReference>
<dbReference type="EMBL" id="CP030118">
    <property type="protein sequence ID" value="QDL12342.1"/>
    <property type="molecule type" value="Genomic_DNA"/>
</dbReference>